<dbReference type="RefSeq" id="WP_184339703.1">
    <property type="nucleotide sequence ID" value="NZ_JACHIG010000004.1"/>
</dbReference>
<accession>A0A7W8DK33</accession>
<protein>
    <recommendedName>
        <fullName evidence="4">Lipoprotein</fullName>
    </recommendedName>
</protein>
<proteinExistence type="predicted"/>
<feature type="region of interest" description="Disordered" evidence="1">
    <location>
        <begin position="166"/>
        <end position="224"/>
    </location>
</feature>
<name>A0A7W8DK33_9BACT</name>
<organism evidence="2 3">
    <name type="scientific">Prosthecobacter vanneervenii</name>
    <dbReference type="NCBI Taxonomy" id="48466"/>
    <lineage>
        <taxon>Bacteria</taxon>
        <taxon>Pseudomonadati</taxon>
        <taxon>Verrucomicrobiota</taxon>
        <taxon>Verrucomicrobiia</taxon>
        <taxon>Verrucomicrobiales</taxon>
        <taxon>Verrucomicrobiaceae</taxon>
        <taxon>Prosthecobacter</taxon>
    </lineage>
</organism>
<comment type="caution">
    <text evidence="2">The sequence shown here is derived from an EMBL/GenBank/DDBJ whole genome shotgun (WGS) entry which is preliminary data.</text>
</comment>
<evidence type="ECO:0000313" key="2">
    <source>
        <dbReference type="EMBL" id="MBB5032793.1"/>
    </source>
</evidence>
<dbReference type="PROSITE" id="PS51257">
    <property type="entry name" value="PROKAR_LIPOPROTEIN"/>
    <property type="match status" value="1"/>
</dbReference>
<dbReference type="Proteomes" id="UP000590740">
    <property type="component" value="Unassembled WGS sequence"/>
</dbReference>
<gene>
    <name evidence="2" type="ORF">HNQ65_002375</name>
</gene>
<evidence type="ECO:0000313" key="3">
    <source>
        <dbReference type="Proteomes" id="UP000590740"/>
    </source>
</evidence>
<dbReference type="EMBL" id="JACHIG010000004">
    <property type="protein sequence ID" value="MBB5032793.1"/>
    <property type="molecule type" value="Genomic_DNA"/>
</dbReference>
<feature type="compositionally biased region" description="Basic and acidic residues" evidence="1">
    <location>
        <begin position="173"/>
        <end position="199"/>
    </location>
</feature>
<dbReference type="AlphaFoldDB" id="A0A7W8DK33"/>
<evidence type="ECO:0008006" key="4">
    <source>
        <dbReference type="Google" id="ProtNLM"/>
    </source>
</evidence>
<reference evidence="2 3" key="1">
    <citation type="submission" date="2020-08" db="EMBL/GenBank/DDBJ databases">
        <title>Genomic Encyclopedia of Type Strains, Phase IV (KMG-IV): sequencing the most valuable type-strain genomes for metagenomic binning, comparative biology and taxonomic classification.</title>
        <authorList>
            <person name="Goeker M."/>
        </authorList>
    </citation>
    <scope>NUCLEOTIDE SEQUENCE [LARGE SCALE GENOMIC DNA]</scope>
    <source>
        <strain evidence="2 3">DSM 12252</strain>
    </source>
</reference>
<sequence length="224" mass="25243">MQRLSFTTLLLACSALLTSCDVLRENKLLITSHVQTDQIEHPSELMRLPIGGQTMTFRKVPEFSQRSISGFEPFPAEDINEGYGVLLQLDTKGRNSLELASRNYHGMAMLTMVNGIPVDMIELDQPILDGKFTIWKGLTKKTIDEMDKFYPRLKYMTPKSTSRWMDDMLPSTSKEKLNSRRDAKAIEAAEKAAERDKALGKPRPVPPKPEGMIPLEGFKIPGTE</sequence>
<evidence type="ECO:0000256" key="1">
    <source>
        <dbReference type="SAM" id="MobiDB-lite"/>
    </source>
</evidence>
<keyword evidence="3" id="KW-1185">Reference proteome</keyword>